<organism evidence="2 3">
    <name type="scientific">Phlebiopsis gigantea (strain 11061_1 CR5-6)</name>
    <name type="common">White-rot fungus</name>
    <name type="synonym">Peniophora gigantea</name>
    <dbReference type="NCBI Taxonomy" id="745531"/>
    <lineage>
        <taxon>Eukaryota</taxon>
        <taxon>Fungi</taxon>
        <taxon>Dikarya</taxon>
        <taxon>Basidiomycota</taxon>
        <taxon>Agaricomycotina</taxon>
        <taxon>Agaricomycetes</taxon>
        <taxon>Polyporales</taxon>
        <taxon>Phanerochaetaceae</taxon>
        <taxon>Phlebiopsis</taxon>
    </lineage>
</organism>
<feature type="non-terminal residue" evidence="2">
    <location>
        <position position="74"/>
    </location>
</feature>
<dbReference type="Pfam" id="PF08386">
    <property type="entry name" value="Abhydrolase_4"/>
    <property type="match status" value="1"/>
</dbReference>
<dbReference type="InterPro" id="IPR029058">
    <property type="entry name" value="AB_hydrolase_fold"/>
</dbReference>
<feature type="domain" description="Peptidase S33 tripeptidyl aminopeptidase-like C-terminal" evidence="1">
    <location>
        <begin position="2"/>
        <end position="71"/>
    </location>
</feature>
<dbReference type="AlphaFoldDB" id="A0A0C3NFY1"/>
<keyword evidence="3" id="KW-1185">Reference proteome</keyword>
<dbReference type="OrthoDB" id="2785862at2759"/>
<dbReference type="STRING" id="745531.A0A0C3NFY1"/>
<gene>
    <name evidence="2" type="ORF">PHLGIDRAFT_59395</name>
</gene>
<evidence type="ECO:0000313" key="3">
    <source>
        <dbReference type="Proteomes" id="UP000053257"/>
    </source>
</evidence>
<reference evidence="2 3" key="1">
    <citation type="journal article" date="2014" name="PLoS Genet.">
        <title>Analysis of the Phlebiopsis gigantea genome, transcriptome and secretome provides insight into its pioneer colonization strategies of wood.</title>
        <authorList>
            <person name="Hori C."/>
            <person name="Ishida T."/>
            <person name="Igarashi K."/>
            <person name="Samejima M."/>
            <person name="Suzuki H."/>
            <person name="Master E."/>
            <person name="Ferreira P."/>
            <person name="Ruiz-Duenas F.J."/>
            <person name="Held B."/>
            <person name="Canessa P."/>
            <person name="Larrondo L.F."/>
            <person name="Schmoll M."/>
            <person name="Druzhinina I.S."/>
            <person name="Kubicek C.P."/>
            <person name="Gaskell J.A."/>
            <person name="Kersten P."/>
            <person name="St John F."/>
            <person name="Glasner J."/>
            <person name="Sabat G."/>
            <person name="Splinter BonDurant S."/>
            <person name="Syed K."/>
            <person name="Yadav J."/>
            <person name="Mgbeahuruike A.C."/>
            <person name="Kovalchuk A."/>
            <person name="Asiegbu F.O."/>
            <person name="Lackner G."/>
            <person name="Hoffmeister D."/>
            <person name="Rencoret J."/>
            <person name="Gutierrez A."/>
            <person name="Sun H."/>
            <person name="Lindquist E."/>
            <person name="Barry K."/>
            <person name="Riley R."/>
            <person name="Grigoriev I.V."/>
            <person name="Henrissat B."/>
            <person name="Kues U."/>
            <person name="Berka R.M."/>
            <person name="Martinez A.T."/>
            <person name="Covert S.F."/>
            <person name="Blanchette R.A."/>
            <person name="Cullen D."/>
        </authorList>
    </citation>
    <scope>NUCLEOTIDE SEQUENCE [LARGE SCALE GENOMIC DNA]</scope>
    <source>
        <strain evidence="2 3">11061_1 CR5-6</strain>
    </source>
</reference>
<dbReference type="EMBL" id="KN840606">
    <property type="protein sequence ID" value="KIP03649.1"/>
    <property type="molecule type" value="Genomic_DNA"/>
</dbReference>
<accession>A0A0C3NFY1</accession>
<evidence type="ECO:0000259" key="1">
    <source>
        <dbReference type="Pfam" id="PF08386"/>
    </source>
</evidence>
<dbReference type="SUPFAM" id="SSF53474">
    <property type="entry name" value="alpha/beta-Hydrolases"/>
    <property type="match status" value="1"/>
</dbReference>
<dbReference type="Gene3D" id="3.40.50.1820">
    <property type="entry name" value="alpha/beta hydrolase"/>
    <property type="match status" value="1"/>
</dbReference>
<dbReference type="Proteomes" id="UP000053257">
    <property type="component" value="Unassembled WGS sequence"/>
</dbReference>
<protein>
    <recommendedName>
        <fullName evidence="1">Peptidase S33 tripeptidyl aminopeptidase-like C-terminal domain-containing protein</fullName>
    </recommendedName>
</protein>
<feature type="non-terminal residue" evidence="2">
    <location>
        <position position="1"/>
    </location>
</feature>
<dbReference type="HOGENOM" id="CLU_188055_0_0_1"/>
<evidence type="ECO:0000313" key="2">
    <source>
        <dbReference type="EMBL" id="KIP03649.1"/>
    </source>
</evidence>
<sequence>TAHPLLVVSLRYDPVCPLSNAQKVTARYRGARLLVQNSHGHCSPTAPSVCTAKHVRRYFEKGVLPAEGIVCEPD</sequence>
<proteinExistence type="predicted"/>
<name>A0A0C3NFY1_PHLG1</name>
<dbReference type="InterPro" id="IPR013595">
    <property type="entry name" value="Pept_S33_TAP-like_C"/>
</dbReference>